<comment type="subcellular location">
    <subcellularLocation>
        <location evidence="1">Golgi apparatus membrane</location>
        <topology evidence="1">Single-pass type II membrane protein</topology>
    </subcellularLocation>
</comment>
<keyword evidence="6 10" id="KW-1133">Transmembrane helix</keyword>
<evidence type="ECO:0000256" key="2">
    <source>
        <dbReference type="ARBA" id="ARBA00008124"/>
    </source>
</evidence>
<keyword evidence="7" id="KW-0333">Golgi apparatus</keyword>
<evidence type="ECO:0000256" key="3">
    <source>
        <dbReference type="ARBA" id="ARBA00022679"/>
    </source>
</evidence>
<dbReference type="PANTHER" id="PTHR14647:SF87">
    <property type="entry name" value="PUTATIVE-RELATED"/>
    <property type="match status" value="1"/>
</dbReference>
<sequence>MREFYILLLFVVAGSFYILFFGENFYSSSQELTVKKELLPKRNIYYLKTHKTGSTTMLNMIFRLAIKEELKIGFPKLKLKGRTNYICKHVPFKPSCIDEVQYNVIANHHVWSPEIDRVLPNATKITILREPISQFVSAFEYFGKSVFGFDGKSPTAAALEKYIERTSPSLSEINNQSTKNKKARIAENTQNPMAFDLGLSYMYKTKTEDDLGEWLVDYYDLVMITEYFDESLILLKELMKLEFTDIVYLKSNSNKKKKFSEDNLSKETKARLYYRERVDDALYKHANRTLWKKIEKFGHEKMKQEVKQLQIHCDNIVDDHFMRLGEWEAMAYMRKLQEDY</sequence>
<dbReference type="Proteomes" id="UP001158576">
    <property type="component" value="Chromosome 1"/>
</dbReference>
<dbReference type="InterPro" id="IPR009729">
    <property type="entry name" value="Gal-3-0_sulfotransfrase"/>
</dbReference>
<organism evidence="11 12">
    <name type="scientific">Oikopleura dioica</name>
    <name type="common">Tunicate</name>
    <dbReference type="NCBI Taxonomy" id="34765"/>
    <lineage>
        <taxon>Eukaryota</taxon>
        <taxon>Metazoa</taxon>
        <taxon>Chordata</taxon>
        <taxon>Tunicata</taxon>
        <taxon>Appendicularia</taxon>
        <taxon>Copelata</taxon>
        <taxon>Oikopleuridae</taxon>
        <taxon>Oikopleura</taxon>
    </lineage>
</organism>
<evidence type="ECO:0000256" key="10">
    <source>
        <dbReference type="SAM" id="Phobius"/>
    </source>
</evidence>
<dbReference type="PANTHER" id="PTHR14647">
    <property type="entry name" value="GALACTOSE-3-O-SULFOTRANSFERASE"/>
    <property type="match status" value="1"/>
</dbReference>
<dbReference type="Gene3D" id="3.40.50.300">
    <property type="entry name" value="P-loop containing nucleotide triphosphate hydrolases"/>
    <property type="match status" value="1"/>
</dbReference>
<keyword evidence="5" id="KW-0735">Signal-anchor</keyword>
<evidence type="ECO:0000256" key="7">
    <source>
        <dbReference type="ARBA" id="ARBA00023034"/>
    </source>
</evidence>
<protein>
    <submittedName>
        <fullName evidence="11">Oidioi.mRNA.OKI2018_I69.chr1.g454.t1.cds</fullName>
    </submittedName>
</protein>
<evidence type="ECO:0000256" key="6">
    <source>
        <dbReference type="ARBA" id="ARBA00022989"/>
    </source>
</evidence>
<dbReference type="Pfam" id="PF06990">
    <property type="entry name" value="Gal-3-0_sulfotr"/>
    <property type="match status" value="1"/>
</dbReference>
<gene>
    <name evidence="11" type="ORF">OKIOD_LOCUS9219</name>
</gene>
<evidence type="ECO:0000256" key="1">
    <source>
        <dbReference type="ARBA" id="ARBA00004323"/>
    </source>
</evidence>
<comment type="similarity">
    <text evidence="2">Belongs to the galactose-3-O-sulfotransferase family.</text>
</comment>
<keyword evidence="4 10" id="KW-0812">Transmembrane</keyword>
<keyword evidence="3" id="KW-0808">Transferase</keyword>
<keyword evidence="9" id="KW-0325">Glycoprotein</keyword>
<evidence type="ECO:0000256" key="4">
    <source>
        <dbReference type="ARBA" id="ARBA00022692"/>
    </source>
</evidence>
<feature type="transmembrane region" description="Helical" evidence="10">
    <location>
        <begin position="6"/>
        <end position="26"/>
    </location>
</feature>
<dbReference type="EMBL" id="OU015566">
    <property type="protein sequence ID" value="CAG5102761.1"/>
    <property type="molecule type" value="Genomic_DNA"/>
</dbReference>
<dbReference type="SUPFAM" id="SSF52540">
    <property type="entry name" value="P-loop containing nucleoside triphosphate hydrolases"/>
    <property type="match status" value="1"/>
</dbReference>
<keyword evidence="8 10" id="KW-0472">Membrane</keyword>
<evidence type="ECO:0000256" key="8">
    <source>
        <dbReference type="ARBA" id="ARBA00023136"/>
    </source>
</evidence>
<evidence type="ECO:0000313" key="11">
    <source>
        <dbReference type="EMBL" id="CAG5102761.1"/>
    </source>
</evidence>
<keyword evidence="12" id="KW-1185">Reference proteome</keyword>
<evidence type="ECO:0000256" key="9">
    <source>
        <dbReference type="ARBA" id="ARBA00023180"/>
    </source>
</evidence>
<dbReference type="InterPro" id="IPR027417">
    <property type="entry name" value="P-loop_NTPase"/>
</dbReference>
<accession>A0ABN7SPA5</accession>
<name>A0ABN7SPA5_OIKDI</name>
<proteinExistence type="inferred from homology"/>
<evidence type="ECO:0000256" key="5">
    <source>
        <dbReference type="ARBA" id="ARBA00022968"/>
    </source>
</evidence>
<evidence type="ECO:0000313" key="12">
    <source>
        <dbReference type="Proteomes" id="UP001158576"/>
    </source>
</evidence>
<reference evidence="11 12" key="1">
    <citation type="submission" date="2021-04" db="EMBL/GenBank/DDBJ databases">
        <authorList>
            <person name="Bliznina A."/>
        </authorList>
    </citation>
    <scope>NUCLEOTIDE SEQUENCE [LARGE SCALE GENOMIC DNA]</scope>
</reference>